<sequence length="51" mass="6004">MYLFCFSPKSYLRIPYVVLQMLAIKNYKSTLRHDRSVHIGASTFPLKLQVE</sequence>
<dbReference type="AlphaFoldDB" id="A0A0A9GKK8"/>
<accession>A0A0A9GKK8</accession>
<reference evidence="1" key="1">
    <citation type="submission" date="2014-09" db="EMBL/GenBank/DDBJ databases">
        <authorList>
            <person name="Magalhaes I.L.F."/>
            <person name="Oliveira U."/>
            <person name="Santos F.R."/>
            <person name="Vidigal T.H.D.A."/>
            <person name="Brescovit A.D."/>
            <person name="Santos A.J."/>
        </authorList>
    </citation>
    <scope>NUCLEOTIDE SEQUENCE</scope>
    <source>
        <tissue evidence="1">Shoot tissue taken approximately 20 cm above the soil surface</tissue>
    </source>
</reference>
<protein>
    <submittedName>
        <fullName evidence="1">Uncharacterized protein</fullName>
    </submittedName>
</protein>
<organism evidence="1">
    <name type="scientific">Arundo donax</name>
    <name type="common">Giant reed</name>
    <name type="synonym">Donax arundinaceus</name>
    <dbReference type="NCBI Taxonomy" id="35708"/>
    <lineage>
        <taxon>Eukaryota</taxon>
        <taxon>Viridiplantae</taxon>
        <taxon>Streptophyta</taxon>
        <taxon>Embryophyta</taxon>
        <taxon>Tracheophyta</taxon>
        <taxon>Spermatophyta</taxon>
        <taxon>Magnoliopsida</taxon>
        <taxon>Liliopsida</taxon>
        <taxon>Poales</taxon>
        <taxon>Poaceae</taxon>
        <taxon>PACMAD clade</taxon>
        <taxon>Arundinoideae</taxon>
        <taxon>Arundineae</taxon>
        <taxon>Arundo</taxon>
    </lineage>
</organism>
<reference evidence="1" key="2">
    <citation type="journal article" date="2015" name="Data Brief">
        <title>Shoot transcriptome of the giant reed, Arundo donax.</title>
        <authorList>
            <person name="Barrero R.A."/>
            <person name="Guerrero F.D."/>
            <person name="Moolhuijzen P."/>
            <person name="Goolsby J.A."/>
            <person name="Tidwell J."/>
            <person name="Bellgard S.E."/>
            <person name="Bellgard M.I."/>
        </authorList>
    </citation>
    <scope>NUCLEOTIDE SEQUENCE</scope>
    <source>
        <tissue evidence="1">Shoot tissue taken approximately 20 cm above the soil surface</tissue>
    </source>
</reference>
<name>A0A0A9GKK8_ARUDO</name>
<evidence type="ECO:0000313" key="1">
    <source>
        <dbReference type="EMBL" id="JAE23071.1"/>
    </source>
</evidence>
<proteinExistence type="predicted"/>
<dbReference type="EMBL" id="GBRH01174825">
    <property type="protein sequence ID" value="JAE23071.1"/>
    <property type="molecule type" value="Transcribed_RNA"/>
</dbReference>